<evidence type="ECO:0000313" key="3">
    <source>
        <dbReference type="Proteomes" id="UP001566132"/>
    </source>
</evidence>
<accession>A0ABD1ELJ0</accession>
<sequence>MAEKETSESCDPGEDLELDYEPEETGSAADVPLSQTAMLEKLLGGGLAKSLQEIMAKEAAKAMAVVVDQLGAAAKPGKQSAGDDEQASGSSSPCVGSCLGVSRTRAGMEILPAFDPDDRDCNVNQWLNKIEQLGKIHE</sequence>
<proteinExistence type="predicted"/>
<name>A0ABD1ELJ0_HYPHA</name>
<organism evidence="2 3">
    <name type="scientific">Hypothenemus hampei</name>
    <name type="common">Coffee berry borer</name>
    <dbReference type="NCBI Taxonomy" id="57062"/>
    <lineage>
        <taxon>Eukaryota</taxon>
        <taxon>Metazoa</taxon>
        <taxon>Ecdysozoa</taxon>
        <taxon>Arthropoda</taxon>
        <taxon>Hexapoda</taxon>
        <taxon>Insecta</taxon>
        <taxon>Pterygota</taxon>
        <taxon>Neoptera</taxon>
        <taxon>Endopterygota</taxon>
        <taxon>Coleoptera</taxon>
        <taxon>Polyphaga</taxon>
        <taxon>Cucujiformia</taxon>
        <taxon>Curculionidae</taxon>
        <taxon>Scolytinae</taxon>
        <taxon>Hypothenemus</taxon>
    </lineage>
</organism>
<reference evidence="2 3" key="1">
    <citation type="submission" date="2024-05" db="EMBL/GenBank/DDBJ databases">
        <title>Genetic variation in Jamaican populations of the coffee berry borer (Hypothenemus hampei).</title>
        <authorList>
            <person name="Errbii M."/>
            <person name="Myrie A."/>
        </authorList>
    </citation>
    <scope>NUCLEOTIDE SEQUENCE [LARGE SCALE GENOMIC DNA]</scope>
    <source>
        <strain evidence="2">JA-Hopewell-2020-01-JO</strain>
        <tissue evidence="2">Whole body</tissue>
    </source>
</reference>
<comment type="caution">
    <text evidence="2">The sequence shown here is derived from an EMBL/GenBank/DDBJ whole genome shotgun (WGS) entry which is preliminary data.</text>
</comment>
<evidence type="ECO:0000256" key="1">
    <source>
        <dbReference type="SAM" id="MobiDB-lite"/>
    </source>
</evidence>
<protein>
    <submittedName>
        <fullName evidence="2">Uncharacterized protein</fullName>
    </submittedName>
</protein>
<feature type="region of interest" description="Disordered" evidence="1">
    <location>
        <begin position="1"/>
        <end position="32"/>
    </location>
</feature>
<feature type="compositionally biased region" description="Acidic residues" evidence="1">
    <location>
        <begin position="11"/>
        <end position="24"/>
    </location>
</feature>
<dbReference type="AlphaFoldDB" id="A0ABD1ELJ0"/>
<keyword evidence="3" id="KW-1185">Reference proteome</keyword>
<feature type="region of interest" description="Disordered" evidence="1">
    <location>
        <begin position="73"/>
        <end position="95"/>
    </location>
</feature>
<dbReference type="Proteomes" id="UP001566132">
    <property type="component" value="Unassembled WGS sequence"/>
</dbReference>
<gene>
    <name evidence="2" type="ORF">ABEB36_008339</name>
</gene>
<evidence type="ECO:0000313" key="2">
    <source>
        <dbReference type="EMBL" id="KAL1497357.1"/>
    </source>
</evidence>
<dbReference type="EMBL" id="JBDJPC010000006">
    <property type="protein sequence ID" value="KAL1497357.1"/>
    <property type="molecule type" value="Genomic_DNA"/>
</dbReference>